<dbReference type="InterPro" id="IPR017853">
    <property type="entry name" value="GH"/>
</dbReference>
<keyword evidence="4 8" id="KW-0732">Signal</keyword>
<evidence type="ECO:0000256" key="3">
    <source>
        <dbReference type="ARBA" id="ARBA00022525"/>
    </source>
</evidence>
<dbReference type="Proteomes" id="UP000813462">
    <property type="component" value="Unassembled WGS sequence"/>
</dbReference>
<dbReference type="Gene3D" id="3.20.20.300">
    <property type="entry name" value="Glycoside hydrolase, family 3, N-terminal domain"/>
    <property type="match status" value="3"/>
</dbReference>
<evidence type="ECO:0000313" key="11">
    <source>
        <dbReference type="Proteomes" id="UP000813462"/>
    </source>
</evidence>
<dbReference type="Gene3D" id="3.40.50.1700">
    <property type="entry name" value="Glycoside hydrolase family 3 C-terminal domain"/>
    <property type="match status" value="2"/>
</dbReference>
<dbReference type="FunFam" id="3.40.50.1700:FF:000001">
    <property type="entry name" value="probable beta-D-xylosidase 2"/>
    <property type="match status" value="2"/>
</dbReference>
<dbReference type="InterPro" id="IPR026891">
    <property type="entry name" value="Fn3-like"/>
</dbReference>
<dbReference type="SUPFAM" id="SSF51445">
    <property type="entry name" value="(Trans)glycosidases"/>
    <property type="match status" value="2"/>
</dbReference>
<keyword evidence="3" id="KW-0964">Secreted</keyword>
<organism evidence="10 11">
    <name type="scientific">Ziziphus jujuba var. spinosa</name>
    <dbReference type="NCBI Taxonomy" id="714518"/>
    <lineage>
        <taxon>Eukaryota</taxon>
        <taxon>Viridiplantae</taxon>
        <taxon>Streptophyta</taxon>
        <taxon>Embryophyta</taxon>
        <taxon>Tracheophyta</taxon>
        <taxon>Spermatophyta</taxon>
        <taxon>Magnoliopsida</taxon>
        <taxon>eudicotyledons</taxon>
        <taxon>Gunneridae</taxon>
        <taxon>Pentapetalae</taxon>
        <taxon>rosids</taxon>
        <taxon>fabids</taxon>
        <taxon>Rosales</taxon>
        <taxon>Rhamnaceae</taxon>
        <taxon>Paliureae</taxon>
        <taxon>Ziziphus</taxon>
    </lineage>
</organism>
<keyword evidence="6" id="KW-0325">Glycoprotein</keyword>
<dbReference type="GO" id="GO:0045493">
    <property type="term" value="P:xylan catabolic process"/>
    <property type="evidence" value="ECO:0007669"/>
    <property type="project" value="InterPro"/>
</dbReference>
<comment type="subcellular location">
    <subcellularLocation>
        <location evidence="1">Secreted</location>
    </subcellularLocation>
</comment>
<feature type="domain" description="Fibronectin type III-like" evidence="9">
    <location>
        <begin position="702"/>
        <end position="772"/>
    </location>
</feature>
<dbReference type="GO" id="GO:0005576">
    <property type="term" value="C:extracellular region"/>
    <property type="evidence" value="ECO:0007669"/>
    <property type="project" value="UniProtKB-SubCell"/>
</dbReference>
<dbReference type="InterPro" id="IPR001764">
    <property type="entry name" value="Glyco_hydro_3_N"/>
</dbReference>
<dbReference type="Pfam" id="PF01915">
    <property type="entry name" value="Glyco_hydro_3_C"/>
    <property type="match status" value="2"/>
</dbReference>
<keyword evidence="5" id="KW-0378">Hydrolase</keyword>
<comment type="caution">
    <text evidence="10">The sequence shown here is derived from an EMBL/GenBank/DDBJ whole genome shotgun (WGS) entry which is preliminary data.</text>
</comment>
<dbReference type="InterPro" id="IPR044993">
    <property type="entry name" value="BXL"/>
</dbReference>
<keyword evidence="7" id="KW-0326">Glycosidase</keyword>
<dbReference type="EMBL" id="JAEACU010000006">
    <property type="protein sequence ID" value="KAH7524425.1"/>
    <property type="molecule type" value="Genomic_DNA"/>
</dbReference>
<gene>
    <name evidence="10" type="ORF">FEM48_Zijuj06G0117800</name>
</gene>
<dbReference type="GO" id="GO:0009505">
    <property type="term" value="C:plant-type cell wall"/>
    <property type="evidence" value="ECO:0007669"/>
    <property type="project" value="TreeGrafter"/>
</dbReference>
<dbReference type="InterPro" id="IPR036962">
    <property type="entry name" value="Glyco_hydro_3_N_sf"/>
</dbReference>
<evidence type="ECO:0000256" key="6">
    <source>
        <dbReference type="ARBA" id="ARBA00023180"/>
    </source>
</evidence>
<dbReference type="PANTHER" id="PTHR42721:SF3">
    <property type="entry name" value="BETA-D-XYLOSIDASE 5-RELATED"/>
    <property type="match status" value="1"/>
</dbReference>
<dbReference type="InterPro" id="IPR013783">
    <property type="entry name" value="Ig-like_fold"/>
</dbReference>
<dbReference type="GO" id="GO:0031222">
    <property type="term" value="P:arabinan catabolic process"/>
    <property type="evidence" value="ECO:0007669"/>
    <property type="project" value="TreeGrafter"/>
</dbReference>
<evidence type="ECO:0000256" key="7">
    <source>
        <dbReference type="ARBA" id="ARBA00023295"/>
    </source>
</evidence>
<proteinExistence type="inferred from homology"/>
<dbReference type="PANTHER" id="PTHR42721">
    <property type="entry name" value="SUGAR HYDROLASE-RELATED"/>
    <property type="match status" value="1"/>
</dbReference>
<name>A0A978V940_ZIZJJ</name>
<feature type="signal peptide" evidence="8">
    <location>
        <begin position="1"/>
        <end position="27"/>
    </location>
</feature>
<evidence type="ECO:0000256" key="4">
    <source>
        <dbReference type="ARBA" id="ARBA00022729"/>
    </source>
</evidence>
<evidence type="ECO:0000256" key="2">
    <source>
        <dbReference type="ARBA" id="ARBA00005336"/>
    </source>
</evidence>
<evidence type="ECO:0000259" key="9">
    <source>
        <dbReference type="SMART" id="SM01217"/>
    </source>
</evidence>
<feature type="domain" description="Fibronectin type III-like" evidence="9">
    <location>
        <begin position="1387"/>
        <end position="1457"/>
    </location>
</feature>
<dbReference type="FunFam" id="3.20.20.300:FF:000004">
    <property type="entry name" value="probable beta-D-xylosidase 7"/>
    <property type="match status" value="1"/>
</dbReference>
<dbReference type="Pfam" id="PF14310">
    <property type="entry name" value="Fn3-like"/>
    <property type="match status" value="2"/>
</dbReference>
<comment type="similarity">
    <text evidence="2">Belongs to the glycosyl hydrolase 3 family.</text>
</comment>
<dbReference type="SMART" id="SM01217">
    <property type="entry name" value="Fn3_like"/>
    <property type="match status" value="2"/>
</dbReference>
<dbReference type="InterPro" id="IPR036881">
    <property type="entry name" value="Glyco_hydro_3_C_sf"/>
</dbReference>
<feature type="chain" id="PRO_5037286874" description="Fibronectin type III-like domain-containing protein" evidence="8">
    <location>
        <begin position="28"/>
        <end position="1464"/>
    </location>
</feature>
<evidence type="ECO:0000256" key="1">
    <source>
        <dbReference type="ARBA" id="ARBA00004613"/>
    </source>
</evidence>
<accession>A0A978V940</accession>
<dbReference type="InterPro" id="IPR002772">
    <property type="entry name" value="Glyco_hydro_3_C"/>
</dbReference>
<reference evidence="10" key="1">
    <citation type="journal article" date="2021" name="Front. Plant Sci.">
        <title>Chromosome-Scale Genome Assembly for Chinese Sour Jujube and Insights Into Its Genome Evolution and Domestication Signature.</title>
        <authorList>
            <person name="Shen L.-Y."/>
            <person name="Luo H."/>
            <person name="Wang X.-L."/>
            <person name="Wang X.-M."/>
            <person name="Qiu X.-J."/>
            <person name="Liu H."/>
            <person name="Zhou S.-S."/>
            <person name="Jia K.-H."/>
            <person name="Nie S."/>
            <person name="Bao Y.-T."/>
            <person name="Zhang R.-G."/>
            <person name="Yun Q.-Z."/>
            <person name="Chai Y.-H."/>
            <person name="Lu J.-Y."/>
            <person name="Li Y."/>
            <person name="Zhao S.-W."/>
            <person name="Mao J.-F."/>
            <person name="Jia S.-G."/>
            <person name="Mao Y.-M."/>
        </authorList>
    </citation>
    <scope>NUCLEOTIDE SEQUENCE</scope>
    <source>
        <strain evidence="10">AT0</strain>
        <tissue evidence="10">Leaf</tissue>
    </source>
</reference>
<dbReference type="GO" id="GO:0046556">
    <property type="term" value="F:alpha-L-arabinofuranosidase activity"/>
    <property type="evidence" value="ECO:0007669"/>
    <property type="project" value="TreeGrafter"/>
</dbReference>
<dbReference type="Gene3D" id="2.60.40.10">
    <property type="entry name" value="Immunoglobulins"/>
    <property type="match status" value="2"/>
</dbReference>
<protein>
    <recommendedName>
        <fullName evidence="9">Fibronectin type III-like domain-containing protein</fullName>
    </recommendedName>
</protein>
<sequence>MKLFTLTSFIFCFYFTFLLLLSHGDSATESSRPPFACDTTNPITKTLPFCNMQLPITMRVWDLISRLTLDEKIDQLVNTAAAIPSLGIPAYEWWEEALHGVSSAGPGIRFNGTINATTSFPQVILTAATFDYPLWYRIAKVIGIEARGVYNSGQAKGMTYWSPNVNLYRDPRWGRGQETPGEDPFVAGKYAEAFVKGLQGDSLEGGMLGEQLQASACCKHLTAYDLENWNGVIRQNFNAKVTQQDLADTFQPPFKACVEKGKATCVMCAFNSVNGVPDCVNTDLLTNVARKQWNLQGYIASDCDSVSLLYDTQEYAQSPEDAVADALNAGMDLDCGTYVKDHGKKAVEQKKLAVGQIDRALINLFTIRMRLGLFDGDPTTRPYGEIGADQVCSQDHQNLAIDVARNGMVLLKNSEKLLPLPKENISLAVIGPNAYDWVVSLGDYAQPPCVDFTPLQAFQSYVNDTVYHKGCDSVNCTVAKIDEVVEIAKKVDYVVLVMGLDQSIETEQLDRVDLVLPGKQQELIDSVANAAKKPVVLVLLTGGPVDITSAKNNPKIGGILWAGYPGGGGSIAIANIIFGDHNPGGRLPVTWYPQSYTKYPLTDMRMRPEPISGYPGRTYRFYKGPKVYEFGYGLSYSTYSYEIISVTQNKFNFSVPFSVKKFEKLDSAPYWVVSDLGEDICKAMSFTITVGVTNHGDMAGKHSVLVFVRKENPRNGDPIKQLAGFASVNINAGEKVEVELELNPCERFSSANEEGQIVLEEGPYVLLVEDLQVHNLVSRLTLDEKISQLVDSAPSIPRLGIPAYEWWSEALHGITDAGKGVELDSTIKAATSFPQVILTAASFNASLWYRIGQVIGTEARAAYNAGQAKGMTFWAPNINIFRDPRWGRGQETPGEDPLVTGEYAVAFVRGVQGDSFQGGKLGDHLQASACCKHFTAYDLDKWNGINRFIFDAKVTKQDLADTYQPPFQSCIEKGRASGIMYITSDCDAVSIIYTDQKIVKTPEDAVVDVLNAGMDVDCGSYLQNHTKKAVQQKKLDVAQIDRALHNLFAVRMRLGLFDGDPTKRPFGNIGADQVCSQDHQDLALDAARDGIVLLKNSARLLPLPKSKTISLAVIGPNANSAAMLIGNYAGPPCKTITPLQGLQGYVNNAIYHPGCNAVNCTSANIDEAVAIAKKVDYVVLVMGLDQTQEKEELDRTSLQLPGKQQQLITSVARAAKKPVVLVLLSGGPVDITWAKYDSKIGGILWAGYPGEAGGLAVAEIIFGDHNPGGRLPITWYPQDFTKIPMTDMRMRPQPSSGYPGRTYRFYKGPKVYEFGYGLSYSAHSYEFASVSNDKLDFSLSSSVDKVENSDAAAGYRLVSELGEELCKAKSFSVTVGVRNHGDMAGKHSVLLFVRQEKPRNGNPVKQLVGFSSVKINGGDKAEVQFVLNPCEHFSSGNEDGLMVLEEGSHVLLVGDVEYPIHVAF</sequence>
<dbReference type="SUPFAM" id="SSF52279">
    <property type="entry name" value="Beta-D-glucan exohydrolase, C-terminal domain"/>
    <property type="match status" value="2"/>
</dbReference>
<evidence type="ECO:0000313" key="10">
    <source>
        <dbReference type="EMBL" id="KAH7524425.1"/>
    </source>
</evidence>
<evidence type="ECO:0000256" key="5">
    <source>
        <dbReference type="ARBA" id="ARBA00022801"/>
    </source>
</evidence>
<dbReference type="GO" id="GO:0009044">
    <property type="term" value="F:xylan 1,4-beta-xylosidase activity"/>
    <property type="evidence" value="ECO:0007669"/>
    <property type="project" value="InterPro"/>
</dbReference>
<evidence type="ECO:0000256" key="8">
    <source>
        <dbReference type="SAM" id="SignalP"/>
    </source>
</evidence>
<dbReference type="Pfam" id="PF00933">
    <property type="entry name" value="Glyco_hydro_3"/>
    <property type="match status" value="2"/>
</dbReference>